<evidence type="ECO:0000256" key="3">
    <source>
        <dbReference type="ARBA" id="ARBA00022723"/>
    </source>
</evidence>
<evidence type="ECO:0000256" key="2">
    <source>
        <dbReference type="ARBA" id="ARBA00022485"/>
    </source>
</evidence>
<dbReference type="GO" id="GO:0016491">
    <property type="term" value="F:oxidoreductase activity"/>
    <property type="evidence" value="ECO:0007669"/>
    <property type="project" value="UniProtKB-KW"/>
</dbReference>
<dbReference type="FunFam" id="3.40.50.11540:FF:000001">
    <property type="entry name" value="NADH dehydrogenase [ubiquinone] flavoprotein 1, mitochondrial"/>
    <property type="match status" value="1"/>
</dbReference>
<dbReference type="Gene3D" id="3.40.50.11540">
    <property type="entry name" value="NADH-ubiquinone oxidoreductase 51kDa subunit"/>
    <property type="match status" value="1"/>
</dbReference>
<proteinExistence type="inferred from homology"/>
<dbReference type="GO" id="GO:0008137">
    <property type="term" value="F:NADH dehydrogenase (ubiquinone) activity"/>
    <property type="evidence" value="ECO:0007669"/>
    <property type="project" value="InterPro"/>
</dbReference>
<dbReference type="Pfam" id="PF01512">
    <property type="entry name" value="Complex1_51K"/>
    <property type="match status" value="1"/>
</dbReference>
<name>C7M2U2_ACIFD</name>
<dbReference type="Pfam" id="PF10589">
    <property type="entry name" value="NADH_4Fe-4S"/>
    <property type="match status" value="1"/>
</dbReference>
<keyword evidence="5" id="KW-0411">Iron-sulfur</keyword>
<comment type="similarity">
    <text evidence="1">Belongs to the complex I 51 kDa subunit family.</text>
</comment>
<feature type="domain" description="NADH-ubiquinone oxidoreductase 51kDa subunit iron-sulphur binding" evidence="6">
    <location>
        <begin position="330"/>
        <end position="375"/>
    </location>
</feature>
<keyword evidence="2" id="KW-0004">4Fe-4S</keyword>
<evidence type="ECO:0000313" key="8">
    <source>
        <dbReference type="Proteomes" id="UP000000771"/>
    </source>
</evidence>
<dbReference type="SUPFAM" id="SSF140490">
    <property type="entry name" value="Nqo1C-terminal domain-like"/>
    <property type="match status" value="1"/>
</dbReference>
<dbReference type="HOGENOM" id="CLU_014881_0_1_11"/>
<keyword evidence="3" id="KW-0479">Metal-binding</keyword>
<dbReference type="GO" id="GO:0051539">
    <property type="term" value="F:4 iron, 4 sulfur cluster binding"/>
    <property type="evidence" value="ECO:0007669"/>
    <property type="project" value="UniProtKB-KW"/>
</dbReference>
<dbReference type="InterPro" id="IPR037225">
    <property type="entry name" value="Nuo51_FMN-bd_sf"/>
</dbReference>
<keyword evidence="4" id="KW-0408">Iron</keyword>
<dbReference type="SMART" id="SM00928">
    <property type="entry name" value="NADH_4Fe-4S"/>
    <property type="match status" value="1"/>
</dbReference>
<evidence type="ECO:0000256" key="4">
    <source>
        <dbReference type="ARBA" id="ARBA00023004"/>
    </source>
</evidence>
<dbReference type="KEGG" id="afo:Afer_0368"/>
<keyword evidence="8" id="KW-1185">Reference proteome</keyword>
<dbReference type="SUPFAM" id="SSF142019">
    <property type="entry name" value="Nqo1 FMN-binding domain-like"/>
    <property type="match status" value="1"/>
</dbReference>
<evidence type="ECO:0000256" key="1">
    <source>
        <dbReference type="ARBA" id="ARBA00007523"/>
    </source>
</evidence>
<dbReference type="EC" id="1.6.99.5" evidence="7"/>
<dbReference type="GO" id="GO:0010181">
    <property type="term" value="F:FMN binding"/>
    <property type="evidence" value="ECO:0007669"/>
    <property type="project" value="InterPro"/>
</dbReference>
<dbReference type="Gene3D" id="3.10.20.600">
    <property type="match status" value="1"/>
</dbReference>
<dbReference type="SUPFAM" id="SSF142984">
    <property type="entry name" value="Nqo1 middle domain-like"/>
    <property type="match status" value="1"/>
</dbReference>
<protein>
    <submittedName>
        <fullName evidence="7">NADH dehydrogenase (Quinone)</fullName>
        <ecNumber evidence="7">1.6.99.5</ecNumber>
    </submittedName>
</protein>
<dbReference type="Gene3D" id="6.10.250.1450">
    <property type="match status" value="1"/>
</dbReference>
<evidence type="ECO:0000313" key="7">
    <source>
        <dbReference type="EMBL" id="ACU53336.1"/>
    </source>
</evidence>
<dbReference type="InterPro" id="IPR037207">
    <property type="entry name" value="Nuop51_4Fe4S-bd_sf"/>
</dbReference>
<sequence>MSAPSIVGARLGYEDSYTLERFLATDGDAGLRRALLELTPEQVHAEVLEANLLGRGGAGFEAGRKWSMLRKAPRRYLVVNGDESEPATFKDHLLVERDPHQLVEGATIAAYAIGASVAFIYLRGEFALGLERVQQAINDAYARGALGRNIFGSGFSLDIVLQPGAGAYICGEETALLESLEGKRGFPRIKPPYFPAVIGLYGAPTIVNNVETVSNLPWIVRHGGAAFRALGAGRSTGTRIFALSGSVRRPGAFEVEMTSVTFRELIYGDAYGQGLEPDRELRAFIPGGVSSPWLFPEHLDLPLGQDEVAKAGSMLGSGSIIVMDDGDCPVRAAWRIARFFARESCGQCTPCREGGTWIEQVLRRLELGYGREEDLDLLLDACDNISPGVTWPPAQTTICVLGPSIPPSVVAAIRRFRDVFLTHIKEERCPYD</sequence>
<evidence type="ECO:0000256" key="5">
    <source>
        <dbReference type="ARBA" id="ARBA00023014"/>
    </source>
</evidence>
<dbReference type="InterPro" id="IPR011538">
    <property type="entry name" value="Nuo51_FMN-bd"/>
</dbReference>
<dbReference type="GO" id="GO:0046872">
    <property type="term" value="F:metal ion binding"/>
    <property type="evidence" value="ECO:0007669"/>
    <property type="project" value="UniProtKB-KW"/>
</dbReference>
<evidence type="ECO:0000259" key="6">
    <source>
        <dbReference type="SMART" id="SM00928"/>
    </source>
</evidence>
<keyword evidence="7" id="KW-0560">Oxidoreductase</keyword>
<reference evidence="7 8" key="1">
    <citation type="journal article" date="2009" name="Stand. Genomic Sci.">
        <title>Complete genome sequence of Acidimicrobium ferrooxidans type strain (ICP).</title>
        <authorList>
            <person name="Clum A."/>
            <person name="Nolan M."/>
            <person name="Lang E."/>
            <person name="Glavina Del Rio T."/>
            <person name="Tice H."/>
            <person name="Copeland A."/>
            <person name="Cheng J.F."/>
            <person name="Lucas S."/>
            <person name="Chen F."/>
            <person name="Bruce D."/>
            <person name="Goodwin L."/>
            <person name="Pitluck S."/>
            <person name="Ivanova N."/>
            <person name="Mavrommatis K."/>
            <person name="Mikhailova N."/>
            <person name="Pati A."/>
            <person name="Chen A."/>
            <person name="Palaniappan K."/>
            <person name="Goker M."/>
            <person name="Spring S."/>
            <person name="Land M."/>
            <person name="Hauser L."/>
            <person name="Chang Y.J."/>
            <person name="Jeffries C.C."/>
            <person name="Chain P."/>
            <person name="Bristow J."/>
            <person name="Eisen J.A."/>
            <person name="Markowitz V."/>
            <person name="Hugenholtz P."/>
            <person name="Kyrpides N.C."/>
            <person name="Klenk H.P."/>
            <person name="Lapidus A."/>
        </authorList>
    </citation>
    <scope>NUCLEOTIDE SEQUENCE [LARGE SCALE GENOMIC DNA]</scope>
    <source>
        <strain evidence="8">DSM 10331 / JCM 15462 / NBRC 103882 / ICP</strain>
    </source>
</reference>
<dbReference type="RefSeq" id="WP_015797837.1">
    <property type="nucleotide sequence ID" value="NC_013124.1"/>
</dbReference>
<accession>C7M2U2</accession>
<dbReference type="PROSITE" id="PS00644">
    <property type="entry name" value="COMPLEX1_51K_1"/>
    <property type="match status" value="1"/>
</dbReference>
<dbReference type="PANTHER" id="PTHR43578:SF3">
    <property type="entry name" value="NADH-QUINONE OXIDOREDUCTASE SUBUNIT F"/>
    <property type="match status" value="1"/>
</dbReference>
<dbReference type="PROSITE" id="PS00645">
    <property type="entry name" value="COMPLEX1_51K_2"/>
    <property type="match status" value="1"/>
</dbReference>
<dbReference type="InterPro" id="IPR001949">
    <property type="entry name" value="NADH-UbQ_OxRdtase_51kDa_CS"/>
</dbReference>
<dbReference type="EMBL" id="CP001631">
    <property type="protein sequence ID" value="ACU53336.1"/>
    <property type="molecule type" value="Genomic_DNA"/>
</dbReference>
<organism evidence="7 8">
    <name type="scientific">Acidimicrobium ferrooxidans (strain DSM 10331 / JCM 15462 / NBRC 103882 / ICP)</name>
    <dbReference type="NCBI Taxonomy" id="525909"/>
    <lineage>
        <taxon>Bacteria</taxon>
        <taxon>Bacillati</taxon>
        <taxon>Actinomycetota</taxon>
        <taxon>Acidimicrobiia</taxon>
        <taxon>Acidimicrobiales</taxon>
        <taxon>Acidimicrobiaceae</taxon>
        <taxon>Acidimicrobium</taxon>
    </lineage>
</organism>
<dbReference type="OrthoDB" id="9805533at2"/>
<dbReference type="Proteomes" id="UP000000771">
    <property type="component" value="Chromosome"/>
</dbReference>
<dbReference type="AlphaFoldDB" id="C7M2U2"/>
<dbReference type="PANTHER" id="PTHR43578">
    <property type="entry name" value="NADH-QUINONE OXIDOREDUCTASE SUBUNIT F"/>
    <property type="match status" value="1"/>
</dbReference>
<dbReference type="eggNOG" id="COG1894">
    <property type="taxonomic scope" value="Bacteria"/>
</dbReference>
<dbReference type="Gene3D" id="1.20.1440.230">
    <property type="entry name" value="NADH-ubiquinone oxidoreductase 51kDa subunit, iron-sulphur binding domain"/>
    <property type="match status" value="1"/>
</dbReference>
<dbReference type="STRING" id="525909.Afer_0368"/>
<dbReference type="InterPro" id="IPR019575">
    <property type="entry name" value="Nuop51_4Fe4S-bd"/>
</dbReference>
<gene>
    <name evidence="7" type="ordered locus">Afer_0368</name>
</gene>